<dbReference type="InterPro" id="IPR020094">
    <property type="entry name" value="TruA/RsuA/RluB/E/F_N"/>
</dbReference>
<evidence type="ECO:0000256" key="5">
    <source>
        <dbReference type="PIRSR" id="PIRSR641708-2"/>
    </source>
</evidence>
<gene>
    <name evidence="8" type="ORF">LSALG_LOCUS39574</name>
</gene>
<feature type="compositionally biased region" description="Acidic residues" evidence="6">
    <location>
        <begin position="369"/>
        <end position="392"/>
    </location>
</feature>
<comment type="similarity">
    <text evidence="1">Belongs to the tRNA pseudouridine synthase TruA family.</text>
</comment>
<dbReference type="Pfam" id="PF01416">
    <property type="entry name" value="PseudoU_synth_1"/>
    <property type="match status" value="1"/>
</dbReference>
<dbReference type="InterPro" id="IPR020097">
    <property type="entry name" value="PsdUridine_synth_TruA_a/b_dom"/>
</dbReference>
<dbReference type="InterPro" id="IPR020095">
    <property type="entry name" value="PsdUridine_synth_TruA_C"/>
</dbReference>
<feature type="active site" description="Nucleophile" evidence="4">
    <location>
        <position position="221"/>
    </location>
</feature>
<dbReference type="PANTHER" id="PTHR11142:SF9">
    <property type="entry name" value="TRNA PSEUDOURIDINE SYNTHASE-RELATED"/>
    <property type="match status" value="1"/>
</dbReference>
<feature type="binding site" evidence="5">
    <location>
        <position position="286"/>
    </location>
    <ligand>
        <name>substrate</name>
    </ligand>
</feature>
<evidence type="ECO:0000313" key="8">
    <source>
        <dbReference type="EMBL" id="CAI9300988.1"/>
    </source>
</evidence>
<dbReference type="Gene3D" id="3.30.70.580">
    <property type="entry name" value="Pseudouridine synthase I, catalytic domain, N-terminal subdomain"/>
    <property type="match status" value="1"/>
</dbReference>
<dbReference type="GO" id="GO:1990481">
    <property type="term" value="P:mRNA pseudouridine synthesis"/>
    <property type="evidence" value="ECO:0007669"/>
    <property type="project" value="TreeGrafter"/>
</dbReference>
<evidence type="ECO:0000256" key="3">
    <source>
        <dbReference type="ARBA" id="ARBA00023235"/>
    </source>
</evidence>
<feature type="domain" description="Pseudouridine synthase I TruA alpha/beta" evidence="7">
    <location>
        <begin position="420"/>
        <end position="499"/>
    </location>
</feature>
<dbReference type="InterPro" id="IPR020103">
    <property type="entry name" value="PsdUridine_synth_cat_dom_sf"/>
</dbReference>
<evidence type="ECO:0000256" key="4">
    <source>
        <dbReference type="PIRSR" id="PIRSR641708-1"/>
    </source>
</evidence>
<dbReference type="EMBL" id="OX465085">
    <property type="protein sequence ID" value="CAI9300988.1"/>
    <property type="molecule type" value="Genomic_DNA"/>
</dbReference>
<reference evidence="8" key="1">
    <citation type="submission" date="2023-04" db="EMBL/GenBank/DDBJ databases">
        <authorList>
            <person name="Vijverberg K."/>
            <person name="Xiong W."/>
            <person name="Schranz E."/>
        </authorList>
    </citation>
    <scope>NUCLEOTIDE SEQUENCE</scope>
</reference>
<accession>A0AA36EMC7</accession>
<evidence type="ECO:0000256" key="1">
    <source>
        <dbReference type="ARBA" id="ARBA00009375"/>
    </source>
</evidence>
<dbReference type="PANTHER" id="PTHR11142">
    <property type="entry name" value="PSEUDOURIDYLATE SYNTHASE"/>
    <property type="match status" value="1"/>
</dbReference>
<evidence type="ECO:0000256" key="2">
    <source>
        <dbReference type="ARBA" id="ARBA00022694"/>
    </source>
</evidence>
<organism evidence="8 9">
    <name type="scientific">Lactuca saligna</name>
    <name type="common">Willowleaf lettuce</name>
    <dbReference type="NCBI Taxonomy" id="75948"/>
    <lineage>
        <taxon>Eukaryota</taxon>
        <taxon>Viridiplantae</taxon>
        <taxon>Streptophyta</taxon>
        <taxon>Embryophyta</taxon>
        <taxon>Tracheophyta</taxon>
        <taxon>Spermatophyta</taxon>
        <taxon>Magnoliopsida</taxon>
        <taxon>eudicotyledons</taxon>
        <taxon>Gunneridae</taxon>
        <taxon>Pentapetalae</taxon>
        <taxon>asterids</taxon>
        <taxon>campanulids</taxon>
        <taxon>Asterales</taxon>
        <taxon>Asteraceae</taxon>
        <taxon>Cichorioideae</taxon>
        <taxon>Cichorieae</taxon>
        <taxon>Lactucinae</taxon>
        <taxon>Lactuca</taxon>
    </lineage>
</organism>
<feature type="region of interest" description="Disordered" evidence="6">
    <location>
        <begin position="337"/>
        <end position="396"/>
    </location>
</feature>
<dbReference type="GO" id="GO:0003723">
    <property type="term" value="F:RNA binding"/>
    <property type="evidence" value="ECO:0007669"/>
    <property type="project" value="InterPro"/>
</dbReference>
<dbReference type="AlphaFoldDB" id="A0AA36EMC7"/>
<feature type="compositionally biased region" description="Polar residues" evidence="6">
    <location>
        <begin position="69"/>
        <end position="81"/>
    </location>
</feature>
<dbReference type="GO" id="GO:0009982">
    <property type="term" value="F:pseudouridine synthase activity"/>
    <property type="evidence" value="ECO:0007669"/>
    <property type="project" value="InterPro"/>
</dbReference>
<keyword evidence="3" id="KW-0413">Isomerase</keyword>
<feature type="region of interest" description="Disordered" evidence="6">
    <location>
        <begin position="65"/>
        <end position="94"/>
    </location>
</feature>
<evidence type="ECO:0000259" key="7">
    <source>
        <dbReference type="Pfam" id="PF01416"/>
    </source>
</evidence>
<evidence type="ECO:0000256" key="6">
    <source>
        <dbReference type="SAM" id="MobiDB-lite"/>
    </source>
</evidence>
<dbReference type="CDD" id="cd02568">
    <property type="entry name" value="PseudoU_synth_PUS1_PUS2"/>
    <property type="match status" value="1"/>
</dbReference>
<name>A0AA36EMC7_LACSI</name>
<dbReference type="SUPFAM" id="SSF55120">
    <property type="entry name" value="Pseudouridine synthase"/>
    <property type="match status" value="2"/>
</dbReference>
<protein>
    <recommendedName>
        <fullName evidence="7">Pseudouridine synthase I TruA alpha/beta domain-containing protein</fullName>
    </recommendedName>
</protein>
<dbReference type="GO" id="GO:0005634">
    <property type="term" value="C:nucleus"/>
    <property type="evidence" value="ECO:0007669"/>
    <property type="project" value="TreeGrafter"/>
</dbReference>
<dbReference type="Gene3D" id="3.30.70.660">
    <property type="entry name" value="Pseudouridine synthase I, catalytic domain, C-terminal subdomain"/>
    <property type="match status" value="2"/>
</dbReference>
<proteinExistence type="inferred from homology"/>
<sequence length="593" mass="67164">MMMLHPATELLPPPSSPTISSISSSDFDTESTGSFFHDRSTTLGTLMGVTSAFPTITFRTPSQRRDRTPTITLGSTPNSRSFVGRRRRNNDTTTDLAAERRRKRVKRRNWWWLCSGVATKPSSLGEFLEVERRFGVEALFDCDALMDLNLDDNRNNDGRMLFANGRVLPPPTLPSDVDERSASSLSVEKELETAIYKAGGIRDSNLGDLQKIAWARSSRTDKGVHSLSTMISLKMEIPEYAWTGDPNGVALANLVNTYLPKNIRVFSILPSQRSFDARRECNIRKYSYLLPVEVIGVTSNLSTSEIEHHLSDFNTILNSFEGEHPFHNYTIRKNYRKKYSAKRSPNSGRIADRRAKSSIEPPQAILEKNDEEESSDGEEALETDETIDESDANGDTLKDVPIPILAKWLHEPDDKDRISASHFRRIFQCSCGKLEQLFGARYVEISICGESFMLHQIRKMVGTAVAVKRGLLRKDIIILSLNKFSRIVVPIAPSEVLFLRSNNFSMRTRIGTRPEIVTLVESEEILKDVDDFYKSIMLPQVSEFLDPSRPPWKEWVELLDRNTGIPDSQLDEVKNAWIAWKGQFRSRDTIAPL</sequence>
<feature type="region of interest" description="Disordered" evidence="6">
    <location>
        <begin position="1"/>
        <end position="26"/>
    </location>
</feature>
<dbReference type="Proteomes" id="UP001177003">
    <property type="component" value="Chromosome 9"/>
</dbReference>
<dbReference type="GO" id="GO:0031119">
    <property type="term" value="P:tRNA pseudouridine synthesis"/>
    <property type="evidence" value="ECO:0007669"/>
    <property type="project" value="InterPro"/>
</dbReference>
<dbReference type="InterPro" id="IPR041708">
    <property type="entry name" value="PUS1/PUS2-like"/>
</dbReference>
<dbReference type="InterPro" id="IPR001406">
    <property type="entry name" value="PsdUridine_synth_TruA"/>
</dbReference>
<keyword evidence="2" id="KW-0819">tRNA processing</keyword>
<evidence type="ECO:0000313" key="9">
    <source>
        <dbReference type="Proteomes" id="UP001177003"/>
    </source>
</evidence>
<keyword evidence="9" id="KW-1185">Reference proteome</keyword>
<feature type="compositionally biased region" description="Low complexity" evidence="6">
    <location>
        <begin position="17"/>
        <end position="26"/>
    </location>
</feature>